<dbReference type="InterPro" id="IPR000184">
    <property type="entry name" value="Bac_surfAg_D15"/>
</dbReference>
<evidence type="ECO:0000313" key="9">
    <source>
        <dbReference type="Proteomes" id="UP000277811"/>
    </source>
</evidence>
<name>A0A498RE95_9FIRM</name>
<dbReference type="Gene3D" id="3.10.20.310">
    <property type="entry name" value="membrane protein fhac"/>
    <property type="match status" value="3"/>
</dbReference>
<gene>
    <name evidence="8" type="ORF">LUCI_4547</name>
</gene>
<dbReference type="Pfam" id="PF01103">
    <property type="entry name" value="Omp85"/>
    <property type="match status" value="1"/>
</dbReference>
<dbReference type="OrthoDB" id="9776356at2"/>
<accession>A0A498RE95</accession>
<dbReference type="PROSITE" id="PS51779">
    <property type="entry name" value="POTRA"/>
    <property type="match status" value="2"/>
</dbReference>
<dbReference type="Gene3D" id="2.40.160.50">
    <property type="entry name" value="membrane protein fhac: a member of the omp85/tpsb transporter family"/>
    <property type="match status" value="1"/>
</dbReference>
<evidence type="ECO:0000256" key="2">
    <source>
        <dbReference type="ARBA" id="ARBA00022692"/>
    </source>
</evidence>
<keyword evidence="2" id="KW-0812">Transmembrane</keyword>
<dbReference type="EMBL" id="UPPP01000116">
    <property type="protein sequence ID" value="VBB09257.1"/>
    <property type="molecule type" value="Genomic_DNA"/>
</dbReference>
<keyword evidence="3 6" id="KW-0732">Signal</keyword>
<organism evidence="8 9">
    <name type="scientific">Lucifera butyrica</name>
    <dbReference type="NCBI Taxonomy" id="1351585"/>
    <lineage>
        <taxon>Bacteria</taxon>
        <taxon>Bacillati</taxon>
        <taxon>Bacillota</taxon>
        <taxon>Negativicutes</taxon>
        <taxon>Veillonellales</taxon>
        <taxon>Veillonellaceae</taxon>
        <taxon>Lucifera</taxon>
    </lineage>
</organism>
<comment type="subcellular location">
    <subcellularLocation>
        <location evidence="1">Membrane</location>
    </subcellularLocation>
</comment>
<dbReference type="PANTHER" id="PTHR12815">
    <property type="entry name" value="SORTING AND ASSEMBLY MACHINERY SAMM50 PROTEIN FAMILY MEMBER"/>
    <property type="match status" value="1"/>
</dbReference>
<reference evidence="8 9" key="1">
    <citation type="submission" date="2018-06" db="EMBL/GenBank/DDBJ databases">
        <authorList>
            <person name="Strepis N."/>
        </authorList>
    </citation>
    <scope>NUCLEOTIDE SEQUENCE [LARGE SCALE GENOMIC DNA]</scope>
    <source>
        <strain evidence="8">LUCI</strain>
    </source>
</reference>
<evidence type="ECO:0000256" key="1">
    <source>
        <dbReference type="ARBA" id="ARBA00004370"/>
    </source>
</evidence>
<dbReference type="InterPro" id="IPR034746">
    <property type="entry name" value="POTRA"/>
</dbReference>
<keyword evidence="5" id="KW-0998">Cell outer membrane</keyword>
<dbReference type="AlphaFoldDB" id="A0A498RE95"/>
<dbReference type="Proteomes" id="UP000277811">
    <property type="component" value="Unassembled WGS sequence"/>
</dbReference>
<dbReference type="InterPro" id="IPR010827">
    <property type="entry name" value="BamA/TamA_POTRA"/>
</dbReference>
<evidence type="ECO:0000256" key="4">
    <source>
        <dbReference type="ARBA" id="ARBA00023136"/>
    </source>
</evidence>
<evidence type="ECO:0000259" key="7">
    <source>
        <dbReference type="PROSITE" id="PS51779"/>
    </source>
</evidence>
<dbReference type="PANTHER" id="PTHR12815:SF47">
    <property type="entry name" value="TRANSLOCATION AND ASSEMBLY MODULE SUBUNIT TAMA"/>
    <property type="match status" value="1"/>
</dbReference>
<feature type="signal peptide" evidence="6">
    <location>
        <begin position="1"/>
        <end position="24"/>
    </location>
</feature>
<protein>
    <submittedName>
        <fullName evidence="8">Surface antigen variable number</fullName>
    </submittedName>
</protein>
<proteinExistence type="predicted"/>
<sequence>MKTIRRYGNLLFAAIFGLSMVLNAVVPAYAAADLTGKTVTEVSVTGNSAVSTSDILAVIKLKPGDTLTADKVKQDMQAIYEMGYFFDVVSNFTEVPEGVKVVYTVMENPVVNQFVFKGNTKVTSDKLASLMTVSKGHVLNSKTLNDNMRAIEQYYHDQGFILAKVSDVSMGAGGVLNVTINEGALEGIVVKGNEKTKDYVITREMKLKPGEPFNVKDARRSMQKVYNLGYFEDVNMKLNPGREPNAVVLETDVTEQKTGTFTIGGGYSQADGLIGIIEVGDNNFRGTGDKVKLHWEFGGNTVGNHNYELSYTRPWLDDKQTSLGFSVYDMTNEYTDYNEGGSERSTYYRNGRGWNITLGRPSDDYTQNYITLKHRRDTYEGYVSGPVDYQATSGSSNYDSYYSSPSYLQNNFGLTNSIQLQRIYDTRDNVFDPTEGQMVSLTAEFAGRMLGGDFDYNKYTAETRHYYKVGNAQVVAVRLNMGYATGNMPESQEFAVGGADTLRGYNDEQFKGNKMLTATAEYRFPIAKKVQGALFSDVGNAWTGDGYKLNDLKASVGVGVRVATPIGPIRLDFAKGTQGVKTHFSFGGQF</sequence>
<evidence type="ECO:0000256" key="3">
    <source>
        <dbReference type="ARBA" id="ARBA00022729"/>
    </source>
</evidence>
<feature type="chain" id="PRO_5039522420" evidence="6">
    <location>
        <begin position="25"/>
        <end position="590"/>
    </location>
</feature>
<evidence type="ECO:0000313" key="8">
    <source>
        <dbReference type="EMBL" id="VBB09257.1"/>
    </source>
</evidence>
<dbReference type="InterPro" id="IPR039910">
    <property type="entry name" value="D15-like"/>
</dbReference>
<dbReference type="GO" id="GO:0019867">
    <property type="term" value="C:outer membrane"/>
    <property type="evidence" value="ECO:0007669"/>
    <property type="project" value="InterPro"/>
</dbReference>
<evidence type="ECO:0000256" key="6">
    <source>
        <dbReference type="SAM" id="SignalP"/>
    </source>
</evidence>
<feature type="domain" description="POTRA" evidence="7">
    <location>
        <begin position="109"/>
        <end position="183"/>
    </location>
</feature>
<feature type="domain" description="POTRA" evidence="7">
    <location>
        <begin position="37"/>
        <end position="108"/>
    </location>
</feature>
<keyword evidence="9" id="KW-1185">Reference proteome</keyword>
<keyword evidence="4" id="KW-0472">Membrane</keyword>
<dbReference type="RefSeq" id="WP_122630062.1">
    <property type="nucleotide sequence ID" value="NZ_UPPP01000116.1"/>
</dbReference>
<evidence type="ECO:0000256" key="5">
    <source>
        <dbReference type="ARBA" id="ARBA00023237"/>
    </source>
</evidence>
<dbReference type="Pfam" id="PF07244">
    <property type="entry name" value="POTRA"/>
    <property type="match status" value="3"/>
</dbReference>